<dbReference type="Pfam" id="PF24626">
    <property type="entry name" value="SH3_Tf2-1"/>
    <property type="match status" value="1"/>
</dbReference>
<dbReference type="AlphaFoldDB" id="A0A1Y1IRZ9"/>
<dbReference type="InterPro" id="IPR012337">
    <property type="entry name" value="RNaseH-like_sf"/>
</dbReference>
<dbReference type="InterPro" id="IPR016197">
    <property type="entry name" value="Chromo-like_dom_sf"/>
</dbReference>
<dbReference type="SUPFAM" id="SSF56672">
    <property type="entry name" value="DNA/RNA polymerases"/>
    <property type="match status" value="1"/>
</dbReference>
<keyword evidence="10" id="KW-0233">DNA recombination</keyword>
<evidence type="ECO:0000256" key="8">
    <source>
        <dbReference type="ARBA" id="ARBA00022932"/>
    </source>
</evidence>
<dbReference type="Gene3D" id="3.30.70.270">
    <property type="match status" value="2"/>
</dbReference>
<feature type="non-terminal residue" evidence="14">
    <location>
        <position position="966"/>
    </location>
</feature>
<dbReference type="GO" id="GO:0003677">
    <property type="term" value="F:DNA binding"/>
    <property type="evidence" value="ECO:0007669"/>
    <property type="project" value="UniProtKB-KW"/>
</dbReference>
<dbReference type="OMA" id="FCWEESA"/>
<keyword evidence="11" id="KW-0511">Multifunctional enzyme</keyword>
<keyword evidence="9" id="KW-0238">DNA-binding</keyword>
<dbReference type="InterPro" id="IPR001584">
    <property type="entry name" value="Integrase_cat-core"/>
</dbReference>
<dbReference type="FunFam" id="1.10.340.70:FF:000001">
    <property type="entry name" value="Retrovirus-related Pol polyprotein from transposon gypsy-like Protein"/>
    <property type="match status" value="1"/>
</dbReference>
<dbReference type="GO" id="GO:0004190">
    <property type="term" value="F:aspartic-type endopeptidase activity"/>
    <property type="evidence" value="ECO:0007669"/>
    <property type="project" value="UniProtKB-KW"/>
</dbReference>
<dbReference type="Pfam" id="PF17921">
    <property type="entry name" value="Integrase_H2C2"/>
    <property type="match status" value="1"/>
</dbReference>
<keyword evidence="6" id="KW-0229">DNA integration</keyword>
<feature type="compositionally biased region" description="Low complexity" evidence="12">
    <location>
        <begin position="23"/>
        <end position="44"/>
    </location>
</feature>
<dbReference type="OrthoDB" id="532959at2759"/>
<accession>A0A1Y1IRZ9</accession>
<keyword evidence="8" id="KW-0808">Transferase</keyword>
<dbReference type="Gene3D" id="3.10.20.370">
    <property type="match status" value="1"/>
</dbReference>
<feature type="region of interest" description="Disordered" evidence="12">
    <location>
        <begin position="23"/>
        <end position="50"/>
    </location>
</feature>
<dbReference type="FunFam" id="3.10.20.370:FF:000001">
    <property type="entry name" value="Retrovirus-related Pol polyprotein from transposon 17.6-like protein"/>
    <property type="match status" value="1"/>
</dbReference>
<evidence type="ECO:0000256" key="3">
    <source>
        <dbReference type="ARBA" id="ARBA00022750"/>
    </source>
</evidence>
<keyword evidence="3" id="KW-0064">Aspartyl protease</keyword>
<reference evidence="14 15" key="1">
    <citation type="journal article" date="2014" name="Nat. Commun.">
        <title>Klebsormidium flaccidum genome reveals primary factors for plant terrestrial adaptation.</title>
        <authorList>
            <person name="Hori K."/>
            <person name="Maruyama F."/>
            <person name="Fujisawa T."/>
            <person name="Togashi T."/>
            <person name="Yamamoto N."/>
            <person name="Seo M."/>
            <person name="Sato S."/>
            <person name="Yamada T."/>
            <person name="Mori H."/>
            <person name="Tajima N."/>
            <person name="Moriyama T."/>
            <person name="Ikeuchi M."/>
            <person name="Watanabe M."/>
            <person name="Wada H."/>
            <person name="Kobayashi K."/>
            <person name="Saito M."/>
            <person name="Masuda T."/>
            <person name="Sasaki-Sekimoto Y."/>
            <person name="Mashiguchi K."/>
            <person name="Awai K."/>
            <person name="Shimojima M."/>
            <person name="Masuda S."/>
            <person name="Iwai M."/>
            <person name="Nobusawa T."/>
            <person name="Narise T."/>
            <person name="Kondo S."/>
            <person name="Saito H."/>
            <person name="Sato R."/>
            <person name="Murakawa M."/>
            <person name="Ihara Y."/>
            <person name="Oshima-Yamada Y."/>
            <person name="Ohtaka K."/>
            <person name="Satoh M."/>
            <person name="Sonobe K."/>
            <person name="Ishii M."/>
            <person name="Ohtani R."/>
            <person name="Kanamori-Sato M."/>
            <person name="Honoki R."/>
            <person name="Miyazaki D."/>
            <person name="Mochizuki H."/>
            <person name="Umetsu J."/>
            <person name="Higashi K."/>
            <person name="Shibata D."/>
            <person name="Kamiya Y."/>
            <person name="Sato N."/>
            <person name="Nakamura Y."/>
            <person name="Tabata S."/>
            <person name="Ida S."/>
            <person name="Kurokawa K."/>
            <person name="Ohta H."/>
        </authorList>
    </citation>
    <scope>NUCLEOTIDE SEQUENCE [LARGE SCALE GENOMIC DNA]</scope>
    <source>
        <strain evidence="14 15">NIES-2285</strain>
    </source>
</reference>
<sequence>MQATIQQLVEVVSSMQGEIHRFSSQTPTPAVAPAPVHHASPAVTSDGDSRLKIPTPKAYDGSQASGAVENFLFGCEQYFVAKQTPADKQVFFAAASLEGIAKTWWRFLCQKAGARVDALYDWNVFHDQLLDRFRVVNAMRHARDQLADLKQEGSVRSYAQKMQDLALQIPSLQDDELLDRFLRGLKTRTRMEVTMREPQTFEEAVKLADRYDSLFSPEEHERLLREVFARLRTHKLYAKESKCELWRTEVTFIGHVINKDGVSMEASKVDAVNAWPQPQDPGDIRSFLGLAGFYRRFVHRFSQIAAPLTDLLVKDAPFIWTDRHSHAFHSLKYALTHAPILRPYDPSLPCTVDFDASDFAVGGVLLQGTDGELLPVAFESKRLNRAERNYSARDREQLALVHATHKWRHYLLGRPVTVSTDHRPLLFPLRLEFMKSRHHRWEEQLAQFNLNLVYREGRLNIVPDALSRRPDHKAEPPVNQPVLAAVSSVIPDPAFLTAVRQAITSDPFAQTAISAMLSADTAYATFALDDTLLFESDRLYIPPVPALRTRVLKEHHDCQASGHFGMDKTEDLVNRSFYWPDLQRDVRRYIRSCPQCQANKPTNRRPAGLLQPLPIPNQRWEQITMDLILGLPKTTRGHSGIVVFVDRLSKQILLAPVGDDTTAPVIARIYFDTVFRHKGLSRHIHSDRDPRFTSHFWRTLFRLLGSKVTHTTAFHPESDGQTERANRVVEEVLRHYVHARHTDRDVHLTPVEFSYNNSKQASTGFSPYFLTTGQHPLTPGSLLKPPTSDIPAVDTFLQTIATALDQSKTLLALAQNRQKQYADIRRRPLILQAGDQVYLSTSNLSLPGRTEVRKLFPKFIGPFPVQQVISETAYKLHLPDHMRIHPVFHVSNLKPFHPNDDASFPDRNPPPPPPVMTDTGPAHPIDQILDFRNLRRGNRTKLQYLVTFKNLPLHDARRRWVDSATV</sequence>
<evidence type="ECO:0000256" key="5">
    <source>
        <dbReference type="ARBA" id="ARBA00022842"/>
    </source>
</evidence>
<evidence type="ECO:0000256" key="2">
    <source>
        <dbReference type="ARBA" id="ARBA00022723"/>
    </source>
</evidence>
<dbReference type="GO" id="GO:0015074">
    <property type="term" value="P:DNA integration"/>
    <property type="evidence" value="ECO:0007669"/>
    <property type="project" value="UniProtKB-KW"/>
</dbReference>
<evidence type="ECO:0000256" key="10">
    <source>
        <dbReference type="ARBA" id="ARBA00023172"/>
    </source>
</evidence>
<feature type="region of interest" description="Disordered" evidence="12">
    <location>
        <begin position="898"/>
        <end position="920"/>
    </location>
</feature>
<dbReference type="Gene3D" id="3.30.420.10">
    <property type="entry name" value="Ribonuclease H-like superfamily/Ribonuclease H"/>
    <property type="match status" value="1"/>
</dbReference>
<dbReference type="FunFam" id="3.30.70.270:FF:000020">
    <property type="entry name" value="Transposon Tf2-6 polyprotein-like Protein"/>
    <property type="match status" value="1"/>
</dbReference>
<keyword evidence="2" id="KW-0479">Metal-binding</keyword>
<dbReference type="GO" id="GO:0006508">
    <property type="term" value="P:proteolysis"/>
    <property type="evidence" value="ECO:0007669"/>
    <property type="project" value="UniProtKB-KW"/>
</dbReference>
<keyword evidence="8" id="KW-0239">DNA-directed DNA polymerase</keyword>
<dbReference type="PANTHER" id="PTHR37984:SF5">
    <property type="entry name" value="PROTEIN NYNRIN-LIKE"/>
    <property type="match status" value="1"/>
</dbReference>
<dbReference type="Proteomes" id="UP000054558">
    <property type="component" value="Unassembled WGS sequence"/>
</dbReference>
<protein>
    <recommendedName>
        <fullName evidence="13">Integrase catalytic domain-containing protein</fullName>
    </recommendedName>
</protein>
<keyword evidence="5" id="KW-0460">Magnesium</keyword>
<evidence type="ECO:0000313" key="15">
    <source>
        <dbReference type="Proteomes" id="UP000054558"/>
    </source>
</evidence>
<dbReference type="GO" id="GO:0046872">
    <property type="term" value="F:metal ion binding"/>
    <property type="evidence" value="ECO:0007669"/>
    <property type="project" value="UniProtKB-KW"/>
</dbReference>
<evidence type="ECO:0000256" key="11">
    <source>
        <dbReference type="ARBA" id="ARBA00023268"/>
    </source>
</evidence>
<dbReference type="InterPro" id="IPR041588">
    <property type="entry name" value="Integrase_H2C2"/>
</dbReference>
<dbReference type="InterPro" id="IPR005162">
    <property type="entry name" value="Retrotrans_gag_dom"/>
</dbReference>
<dbReference type="GO" id="GO:0003964">
    <property type="term" value="F:RNA-directed DNA polymerase activity"/>
    <property type="evidence" value="ECO:0007669"/>
    <property type="project" value="UniProtKB-KW"/>
</dbReference>
<name>A0A1Y1IRZ9_KLENI</name>
<gene>
    <name evidence="14" type="ORF">KFL_011450010</name>
</gene>
<evidence type="ECO:0000313" key="14">
    <source>
        <dbReference type="EMBL" id="GAQ92802.1"/>
    </source>
</evidence>
<dbReference type="STRING" id="105231.A0A1Y1IRZ9"/>
<keyword evidence="7" id="KW-0695">RNA-directed DNA polymerase</keyword>
<evidence type="ECO:0000256" key="12">
    <source>
        <dbReference type="SAM" id="MobiDB-lite"/>
    </source>
</evidence>
<feature type="domain" description="Integrase catalytic" evidence="13">
    <location>
        <begin position="610"/>
        <end position="775"/>
    </location>
</feature>
<evidence type="ECO:0000259" key="13">
    <source>
        <dbReference type="PROSITE" id="PS50994"/>
    </source>
</evidence>
<dbReference type="CDD" id="cd09274">
    <property type="entry name" value="RNase_HI_RT_Ty3"/>
    <property type="match status" value="1"/>
</dbReference>
<dbReference type="GO" id="GO:0003887">
    <property type="term" value="F:DNA-directed DNA polymerase activity"/>
    <property type="evidence" value="ECO:0007669"/>
    <property type="project" value="UniProtKB-KW"/>
</dbReference>
<dbReference type="PANTHER" id="PTHR37984">
    <property type="entry name" value="PROTEIN CBG26694"/>
    <property type="match status" value="1"/>
</dbReference>
<dbReference type="SUPFAM" id="SSF54160">
    <property type="entry name" value="Chromo domain-like"/>
    <property type="match status" value="1"/>
</dbReference>
<dbReference type="InterPro" id="IPR036397">
    <property type="entry name" value="RNaseH_sf"/>
</dbReference>
<keyword evidence="15" id="KW-1185">Reference proteome</keyword>
<keyword evidence="4" id="KW-0378">Hydrolase</keyword>
<evidence type="ECO:0000256" key="4">
    <source>
        <dbReference type="ARBA" id="ARBA00022801"/>
    </source>
</evidence>
<keyword evidence="1" id="KW-0645">Protease</keyword>
<organism evidence="14 15">
    <name type="scientific">Klebsormidium nitens</name>
    <name type="common">Green alga</name>
    <name type="synonym">Ulothrix nitens</name>
    <dbReference type="NCBI Taxonomy" id="105231"/>
    <lineage>
        <taxon>Eukaryota</taxon>
        <taxon>Viridiplantae</taxon>
        <taxon>Streptophyta</taxon>
        <taxon>Klebsormidiophyceae</taxon>
        <taxon>Klebsormidiales</taxon>
        <taxon>Klebsormidiaceae</taxon>
        <taxon>Klebsormidium</taxon>
    </lineage>
</organism>
<keyword evidence="8" id="KW-0548">Nucleotidyltransferase</keyword>
<proteinExistence type="predicted"/>
<dbReference type="Gene3D" id="1.10.340.70">
    <property type="match status" value="1"/>
</dbReference>
<dbReference type="Pfam" id="PF03732">
    <property type="entry name" value="Retrotrans_gag"/>
    <property type="match status" value="1"/>
</dbReference>
<dbReference type="Pfam" id="PF17919">
    <property type="entry name" value="RT_RNaseH_2"/>
    <property type="match status" value="1"/>
</dbReference>
<dbReference type="InterPro" id="IPR056924">
    <property type="entry name" value="SH3_Tf2-1"/>
</dbReference>
<dbReference type="GO" id="GO:0006310">
    <property type="term" value="P:DNA recombination"/>
    <property type="evidence" value="ECO:0007669"/>
    <property type="project" value="UniProtKB-KW"/>
</dbReference>
<dbReference type="PROSITE" id="PS50994">
    <property type="entry name" value="INTEGRASE"/>
    <property type="match status" value="1"/>
</dbReference>
<dbReference type="InterPro" id="IPR050951">
    <property type="entry name" value="Retrovirus_Pol_polyprotein"/>
</dbReference>
<evidence type="ECO:0000256" key="6">
    <source>
        <dbReference type="ARBA" id="ARBA00022908"/>
    </source>
</evidence>
<dbReference type="SUPFAM" id="SSF53098">
    <property type="entry name" value="Ribonuclease H-like"/>
    <property type="match status" value="1"/>
</dbReference>
<evidence type="ECO:0000256" key="9">
    <source>
        <dbReference type="ARBA" id="ARBA00023125"/>
    </source>
</evidence>
<dbReference type="InterPro" id="IPR043128">
    <property type="entry name" value="Rev_trsase/Diguanyl_cyclase"/>
</dbReference>
<dbReference type="InterPro" id="IPR043502">
    <property type="entry name" value="DNA/RNA_pol_sf"/>
</dbReference>
<dbReference type="InterPro" id="IPR041577">
    <property type="entry name" value="RT_RNaseH_2"/>
</dbReference>
<evidence type="ECO:0000256" key="1">
    <source>
        <dbReference type="ARBA" id="ARBA00022670"/>
    </source>
</evidence>
<dbReference type="EMBL" id="DF238094">
    <property type="protein sequence ID" value="GAQ92802.1"/>
    <property type="molecule type" value="Genomic_DNA"/>
</dbReference>
<evidence type="ECO:0000256" key="7">
    <source>
        <dbReference type="ARBA" id="ARBA00022918"/>
    </source>
</evidence>